<protein>
    <submittedName>
        <fullName evidence="2">Secreted protein</fullName>
    </submittedName>
</protein>
<proteinExistence type="predicted"/>
<organism evidence="1 2">
    <name type="scientific">Steinernema glaseri</name>
    <dbReference type="NCBI Taxonomy" id="37863"/>
    <lineage>
        <taxon>Eukaryota</taxon>
        <taxon>Metazoa</taxon>
        <taxon>Ecdysozoa</taxon>
        <taxon>Nematoda</taxon>
        <taxon>Chromadorea</taxon>
        <taxon>Rhabditida</taxon>
        <taxon>Tylenchina</taxon>
        <taxon>Panagrolaimomorpha</taxon>
        <taxon>Strongyloidoidea</taxon>
        <taxon>Steinernematidae</taxon>
        <taxon>Steinernema</taxon>
    </lineage>
</organism>
<keyword evidence="1" id="KW-1185">Reference proteome</keyword>
<evidence type="ECO:0000313" key="1">
    <source>
        <dbReference type="Proteomes" id="UP000095287"/>
    </source>
</evidence>
<sequence length="105" mass="11597">MNYSPFLRVTFAILRSRTSAIVESMTTIKKKGKELRRTVLVSLYLKASYVPGGDMCTPQMTSFNERLTFSLDLPFFPFCRSLLSVEASGADAEGSPGGNQQCFGK</sequence>
<dbReference type="WBParaSite" id="L893_g114.t1">
    <property type="protein sequence ID" value="L893_g114.t1"/>
    <property type="gene ID" value="L893_g114"/>
</dbReference>
<reference evidence="2" key="1">
    <citation type="submission" date="2016-11" db="UniProtKB">
        <authorList>
            <consortium name="WormBaseParasite"/>
        </authorList>
    </citation>
    <scope>IDENTIFICATION</scope>
</reference>
<dbReference type="Proteomes" id="UP000095287">
    <property type="component" value="Unplaced"/>
</dbReference>
<name>A0A1I7Y176_9BILA</name>
<accession>A0A1I7Y176</accession>
<evidence type="ECO:0000313" key="2">
    <source>
        <dbReference type="WBParaSite" id="L893_g114.t1"/>
    </source>
</evidence>
<dbReference type="AlphaFoldDB" id="A0A1I7Y176"/>